<dbReference type="PANTHER" id="PTHR35176">
    <property type="entry name" value="HEME OXYGENASE HI_0854-RELATED"/>
    <property type="match status" value="1"/>
</dbReference>
<keyword evidence="1" id="KW-0560">Oxidoreductase</keyword>
<feature type="domain" description="Pyridoxamine 5'-phosphate oxidase N-terminal" evidence="2">
    <location>
        <begin position="34"/>
        <end position="117"/>
    </location>
</feature>
<dbReference type="GO" id="GO:0070967">
    <property type="term" value="F:coenzyme F420 binding"/>
    <property type="evidence" value="ECO:0007669"/>
    <property type="project" value="TreeGrafter"/>
</dbReference>
<dbReference type="InterPro" id="IPR052019">
    <property type="entry name" value="F420H2_bilvrd_red/Heme_oxyg"/>
</dbReference>
<reference evidence="3 4" key="1">
    <citation type="submission" date="2019-07" db="EMBL/GenBank/DDBJ databases">
        <title>Whole genome shotgun sequence of Nocardia ninae NBRC 108245.</title>
        <authorList>
            <person name="Hosoyama A."/>
            <person name="Uohara A."/>
            <person name="Ohji S."/>
            <person name="Ichikawa N."/>
        </authorList>
    </citation>
    <scope>NUCLEOTIDE SEQUENCE [LARGE SCALE GENOMIC DNA]</scope>
    <source>
        <strain evidence="3 4">NBRC 108245</strain>
    </source>
</reference>
<evidence type="ECO:0000256" key="1">
    <source>
        <dbReference type="ARBA" id="ARBA00023002"/>
    </source>
</evidence>
<gene>
    <name evidence="3" type="ORF">NN4_24260</name>
</gene>
<dbReference type="PANTHER" id="PTHR35176:SF6">
    <property type="entry name" value="HEME OXYGENASE HI_0854-RELATED"/>
    <property type="match status" value="1"/>
</dbReference>
<accession>A0A511MCL8</accession>
<comment type="caution">
    <text evidence="3">The sequence shown here is derived from an EMBL/GenBank/DDBJ whole genome shotgun (WGS) entry which is preliminary data.</text>
</comment>
<keyword evidence="4" id="KW-1185">Reference proteome</keyword>
<evidence type="ECO:0000313" key="4">
    <source>
        <dbReference type="Proteomes" id="UP000321424"/>
    </source>
</evidence>
<dbReference type="SUPFAM" id="SSF50475">
    <property type="entry name" value="FMN-binding split barrel"/>
    <property type="match status" value="1"/>
</dbReference>
<dbReference type="InterPro" id="IPR012349">
    <property type="entry name" value="Split_barrel_FMN-bd"/>
</dbReference>
<dbReference type="InterPro" id="IPR011576">
    <property type="entry name" value="Pyridox_Oxase_N"/>
</dbReference>
<dbReference type="Pfam" id="PF01243">
    <property type="entry name" value="PNPOx_N"/>
    <property type="match status" value="1"/>
</dbReference>
<organism evidence="3 4">
    <name type="scientific">Nocardia ninae NBRC 108245</name>
    <dbReference type="NCBI Taxonomy" id="1210091"/>
    <lineage>
        <taxon>Bacteria</taxon>
        <taxon>Bacillati</taxon>
        <taxon>Actinomycetota</taxon>
        <taxon>Actinomycetes</taxon>
        <taxon>Mycobacteriales</taxon>
        <taxon>Nocardiaceae</taxon>
        <taxon>Nocardia</taxon>
    </lineage>
</organism>
<dbReference type="Proteomes" id="UP000321424">
    <property type="component" value="Unassembled WGS sequence"/>
</dbReference>
<dbReference type="GO" id="GO:0016627">
    <property type="term" value="F:oxidoreductase activity, acting on the CH-CH group of donors"/>
    <property type="evidence" value="ECO:0007669"/>
    <property type="project" value="TreeGrafter"/>
</dbReference>
<name>A0A511MCL8_9NOCA</name>
<dbReference type="GO" id="GO:0005829">
    <property type="term" value="C:cytosol"/>
    <property type="evidence" value="ECO:0007669"/>
    <property type="project" value="TreeGrafter"/>
</dbReference>
<dbReference type="EMBL" id="BJXA01000012">
    <property type="protein sequence ID" value="GEM37907.1"/>
    <property type="molecule type" value="Genomic_DNA"/>
</dbReference>
<evidence type="ECO:0000259" key="2">
    <source>
        <dbReference type="Pfam" id="PF01243"/>
    </source>
</evidence>
<dbReference type="Gene3D" id="2.30.110.10">
    <property type="entry name" value="Electron Transport, Fmn-binding Protein, Chain A"/>
    <property type="match status" value="1"/>
</dbReference>
<dbReference type="AlphaFoldDB" id="A0A511MCL8"/>
<sequence>MARIVLDMATWSEFTAEAPRIAEIFVRRHAAAGNLCMLGTLRSDGFPRISPIEPRLFEDMLVIAGMPGTTKFRDLARDPRFCLHTATMDTNVSDGDAKLFGTVVDVQDKEVHVRFAQDLFEESGFDIRGQEFDHFYVADLTSASTVEAAEDHLDITIWKPGEGERVVQKR</sequence>
<proteinExistence type="predicted"/>
<protein>
    <recommendedName>
        <fullName evidence="2">Pyridoxamine 5'-phosphate oxidase N-terminal domain-containing protein</fullName>
    </recommendedName>
</protein>
<evidence type="ECO:0000313" key="3">
    <source>
        <dbReference type="EMBL" id="GEM37907.1"/>
    </source>
</evidence>